<dbReference type="GO" id="GO:0004824">
    <property type="term" value="F:lysine-tRNA ligase activity"/>
    <property type="evidence" value="ECO:0007669"/>
    <property type="project" value="TreeGrafter"/>
</dbReference>
<reference evidence="4" key="1">
    <citation type="submission" date="2020-11" db="EMBL/GenBank/DDBJ databases">
        <title>Chlorella ohadii genome sequencing and assembly.</title>
        <authorList>
            <person name="Murik O."/>
            <person name="Treves H."/>
            <person name="Kedem I."/>
            <person name="Shotland Y."/>
            <person name="Kaplan A."/>
        </authorList>
    </citation>
    <scope>NUCLEOTIDE SEQUENCE</scope>
    <source>
        <strain evidence="4">1</strain>
    </source>
</reference>
<accession>A0AAD5DJK5</accession>
<dbReference type="GO" id="GO:0000049">
    <property type="term" value="F:tRNA binding"/>
    <property type="evidence" value="ECO:0007669"/>
    <property type="project" value="TreeGrafter"/>
</dbReference>
<dbReference type="GO" id="GO:0005829">
    <property type="term" value="C:cytosol"/>
    <property type="evidence" value="ECO:0007669"/>
    <property type="project" value="TreeGrafter"/>
</dbReference>
<dbReference type="PANTHER" id="PTHR42918:SF15">
    <property type="entry name" value="LYSINE--TRNA LIGASE, CHLOROPLASTIC_MITOCHONDRIAL"/>
    <property type="match status" value="1"/>
</dbReference>
<gene>
    <name evidence="4" type="ORF">COHA_008668</name>
</gene>
<organism evidence="4 5">
    <name type="scientific">Chlorella ohadii</name>
    <dbReference type="NCBI Taxonomy" id="2649997"/>
    <lineage>
        <taxon>Eukaryota</taxon>
        <taxon>Viridiplantae</taxon>
        <taxon>Chlorophyta</taxon>
        <taxon>core chlorophytes</taxon>
        <taxon>Trebouxiophyceae</taxon>
        <taxon>Chlorellales</taxon>
        <taxon>Chlorellaceae</taxon>
        <taxon>Chlorella clade</taxon>
        <taxon>Chlorella</taxon>
    </lineage>
</organism>
<keyword evidence="5" id="KW-1185">Reference proteome</keyword>
<feature type="region of interest" description="Disordered" evidence="2">
    <location>
        <begin position="1"/>
        <end position="96"/>
    </location>
</feature>
<dbReference type="GO" id="GO:0000166">
    <property type="term" value="F:nucleotide binding"/>
    <property type="evidence" value="ECO:0007669"/>
    <property type="project" value="InterPro"/>
</dbReference>
<keyword evidence="1" id="KW-0547">Nucleotide-binding</keyword>
<evidence type="ECO:0000259" key="3">
    <source>
        <dbReference type="Pfam" id="PF01336"/>
    </source>
</evidence>
<dbReference type="InterPro" id="IPR004365">
    <property type="entry name" value="NA-bd_OB_tRNA"/>
</dbReference>
<name>A0AAD5DJK5_9CHLO</name>
<dbReference type="CDD" id="cd04322">
    <property type="entry name" value="LysRS_N"/>
    <property type="match status" value="1"/>
</dbReference>
<feature type="non-terminal residue" evidence="4">
    <location>
        <position position="217"/>
    </location>
</feature>
<evidence type="ECO:0000313" key="5">
    <source>
        <dbReference type="Proteomes" id="UP001205105"/>
    </source>
</evidence>
<dbReference type="SUPFAM" id="SSF50249">
    <property type="entry name" value="Nucleic acid-binding proteins"/>
    <property type="match status" value="1"/>
</dbReference>
<proteinExistence type="predicted"/>
<dbReference type="AlphaFoldDB" id="A0AAD5DJK5"/>
<dbReference type="InterPro" id="IPR012340">
    <property type="entry name" value="NA-bd_OB-fold"/>
</dbReference>
<protein>
    <recommendedName>
        <fullName evidence="3">OB domain-containing protein</fullName>
    </recommendedName>
</protein>
<feature type="domain" description="OB" evidence="3">
    <location>
        <begin position="146"/>
        <end position="217"/>
    </location>
</feature>
<evidence type="ECO:0000256" key="1">
    <source>
        <dbReference type="ARBA" id="ARBA00022741"/>
    </source>
</evidence>
<dbReference type="Pfam" id="PF01336">
    <property type="entry name" value="tRNA_anti-codon"/>
    <property type="match status" value="1"/>
</dbReference>
<evidence type="ECO:0000313" key="4">
    <source>
        <dbReference type="EMBL" id="KAI7837534.1"/>
    </source>
</evidence>
<dbReference type="InterPro" id="IPR044136">
    <property type="entry name" value="Lys-tRNA-ligase_II_N"/>
</dbReference>
<feature type="compositionally biased region" description="Gly residues" evidence="2">
    <location>
        <begin position="76"/>
        <end position="87"/>
    </location>
</feature>
<sequence>MLSSGSWRLARAAAAVVARPHRLQPAGRLRALASSAAEATSAKAASQQAVQQPAAASQQQQGEKQPKQPKQPKGGKQQGGGKKGGGAESTSSDADIRKLRIQKAEELRAAGRDPYAYGFPRTHTAAQLQQLYADLPDGAVAEGASVAVAGRVMSRRFMGKLAFFKLLYIERAVLDEAQPEAFAQFKSLVDSGDIVGVQGGIKRTEKGELSVMVTSLE</sequence>
<dbReference type="Gene3D" id="2.40.50.140">
    <property type="entry name" value="Nucleic acid-binding proteins"/>
    <property type="match status" value="1"/>
</dbReference>
<feature type="compositionally biased region" description="Low complexity" evidence="2">
    <location>
        <begin position="31"/>
        <end position="63"/>
    </location>
</feature>
<dbReference type="Proteomes" id="UP001205105">
    <property type="component" value="Unassembled WGS sequence"/>
</dbReference>
<dbReference type="PANTHER" id="PTHR42918">
    <property type="entry name" value="LYSYL-TRNA SYNTHETASE"/>
    <property type="match status" value="1"/>
</dbReference>
<dbReference type="GO" id="GO:0006430">
    <property type="term" value="P:lysyl-tRNA aminoacylation"/>
    <property type="evidence" value="ECO:0007669"/>
    <property type="project" value="TreeGrafter"/>
</dbReference>
<comment type="caution">
    <text evidence="4">The sequence shown here is derived from an EMBL/GenBank/DDBJ whole genome shotgun (WGS) entry which is preliminary data.</text>
</comment>
<dbReference type="EMBL" id="JADXDR010000150">
    <property type="protein sequence ID" value="KAI7837534.1"/>
    <property type="molecule type" value="Genomic_DNA"/>
</dbReference>
<evidence type="ECO:0000256" key="2">
    <source>
        <dbReference type="SAM" id="MobiDB-lite"/>
    </source>
</evidence>